<protein>
    <submittedName>
        <fullName evidence="6">GntR family transcriptional regulator</fullName>
    </submittedName>
</protein>
<dbReference type="PRINTS" id="PR00035">
    <property type="entry name" value="HTHGNTR"/>
</dbReference>
<keyword evidence="1" id="KW-0805">Transcription regulation</keyword>
<reference evidence="6 7" key="1">
    <citation type="submission" date="2018-09" db="EMBL/GenBank/DDBJ databases">
        <title>Whole genome based analysis of evolution and adaptive divergence in Indian and Brazilian strains of Azospirillum brasilense.</title>
        <authorList>
            <person name="Singh C."/>
            <person name="Tripathi A.K."/>
        </authorList>
    </citation>
    <scope>NUCLEOTIDE SEQUENCE [LARGE SCALE GENOMIC DNA]</scope>
    <source>
        <strain evidence="6 7">MTCC4035</strain>
        <plasmid evidence="6 7">p3</plasmid>
    </source>
</reference>
<evidence type="ECO:0000259" key="5">
    <source>
        <dbReference type="PROSITE" id="PS50949"/>
    </source>
</evidence>
<dbReference type="Proteomes" id="UP000298595">
    <property type="component" value="Plasmid p3"/>
</dbReference>
<proteinExistence type="predicted"/>
<accession>A0A4D8PTE4</accession>
<dbReference type="GO" id="GO:0003700">
    <property type="term" value="F:DNA-binding transcription factor activity"/>
    <property type="evidence" value="ECO:0007669"/>
    <property type="project" value="InterPro"/>
</dbReference>
<evidence type="ECO:0000256" key="2">
    <source>
        <dbReference type="ARBA" id="ARBA00023125"/>
    </source>
</evidence>
<keyword evidence="3" id="KW-0804">Transcription</keyword>
<dbReference type="InterPro" id="IPR050679">
    <property type="entry name" value="Bact_HTH_transcr_reg"/>
</dbReference>
<name>A0A4D8PTE4_9PROT</name>
<keyword evidence="6" id="KW-0614">Plasmid</keyword>
<dbReference type="SUPFAM" id="SSF46785">
    <property type="entry name" value="Winged helix' DNA-binding domain"/>
    <property type="match status" value="1"/>
</dbReference>
<gene>
    <name evidence="6" type="ORF">D3093_28100</name>
</gene>
<geneLocation type="plasmid" evidence="6 7">
    <name>p3</name>
</geneLocation>
<evidence type="ECO:0000256" key="3">
    <source>
        <dbReference type="ARBA" id="ARBA00023163"/>
    </source>
</evidence>
<dbReference type="EMBL" id="CP032324">
    <property type="protein sequence ID" value="QCN99128.1"/>
    <property type="molecule type" value="Genomic_DNA"/>
</dbReference>
<dbReference type="Pfam" id="PF07702">
    <property type="entry name" value="UTRA"/>
    <property type="match status" value="1"/>
</dbReference>
<feature type="domain" description="HTH gntR-type" evidence="5">
    <location>
        <begin position="23"/>
        <end position="91"/>
    </location>
</feature>
<keyword evidence="2" id="KW-0238">DNA-binding</keyword>
<evidence type="ECO:0000313" key="7">
    <source>
        <dbReference type="Proteomes" id="UP000298595"/>
    </source>
</evidence>
<dbReference type="InterPro" id="IPR011663">
    <property type="entry name" value="UTRA"/>
</dbReference>
<evidence type="ECO:0000256" key="1">
    <source>
        <dbReference type="ARBA" id="ARBA00023015"/>
    </source>
</evidence>
<dbReference type="InterPro" id="IPR000524">
    <property type="entry name" value="Tscrpt_reg_HTH_GntR"/>
</dbReference>
<dbReference type="InterPro" id="IPR028978">
    <property type="entry name" value="Chorismate_lyase_/UTRA_dom_sf"/>
</dbReference>
<feature type="region of interest" description="Disordered" evidence="4">
    <location>
        <begin position="1"/>
        <end position="21"/>
    </location>
</feature>
<dbReference type="SMART" id="SM00345">
    <property type="entry name" value="HTH_GNTR"/>
    <property type="match status" value="1"/>
</dbReference>
<dbReference type="InterPro" id="IPR036390">
    <property type="entry name" value="WH_DNA-bd_sf"/>
</dbReference>
<dbReference type="SUPFAM" id="SSF64288">
    <property type="entry name" value="Chorismate lyase-like"/>
    <property type="match status" value="1"/>
</dbReference>
<evidence type="ECO:0000256" key="4">
    <source>
        <dbReference type="SAM" id="MobiDB-lite"/>
    </source>
</evidence>
<dbReference type="PROSITE" id="PS50949">
    <property type="entry name" value="HTH_GNTR"/>
    <property type="match status" value="1"/>
</dbReference>
<dbReference type="InterPro" id="IPR036388">
    <property type="entry name" value="WH-like_DNA-bd_sf"/>
</dbReference>
<sequence>MSDEADSLKETSGTDSAAERGETPLYQEIVRTLLEEIDAGAYAVGDRLPTEQELCSRFAVSRHTVREALRRLQEMGYILRRQGSGSVLAARRADGRFVNSISSLDELVQYATSTRLEILSVDRIIVEEELAGRLGCRPETQWFRVSALRRTRETSEPFSYVEVYIDAAFSDVVRNLEVVQYAIYTVLEQRYGVRIAEVMQDIEAAPASLNVASRLHVPPQSPILVITRRYFTEDGRLVEIAVNTHPGAGFRYTMALQRR</sequence>
<dbReference type="RefSeq" id="WP_137118040.1">
    <property type="nucleotide sequence ID" value="NZ_CP032324.1"/>
</dbReference>
<dbReference type="GO" id="GO:0045892">
    <property type="term" value="P:negative regulation of DNA-templated transcription"/>
    <property type="evidence" value="ECO:0007669"/>
    <property type="project" value="TreeGrafter"/>
</dbReference>
<dbReference type="Pfam" id="PF00392">
    <property type="entry name" value="GntR"/>
    <property type="match status" value="1"/>
</dbReference>
<dbReference type="SMART" id="SM00866">
    <property type="entry name" value="UTRA"/>
    <property type="match status" value="1"/>
</dbReference>
<dbReference type="Gene3D" id="3.40.1410.10">
    <property type="entry name" value="Chorismate lyase-like"/>
    <property type="match status" value="1"/>
</dbReference>
<dbReference type="GO" id="GO:0003677">
    <property type="term" value="F:DNA binding"/>
    <property type="evidence" value="ECO:0007669"/>
    <property type="project" value="UniProtKB-KW"/>
</dbReference>
<dbReference type="KEGG" id="aare:D3093_28100"/>
<organism evidence="6 7">
    <name type="scientific">Azospirillum argentinense</name>
    <dbReference type="NCBI Taxonomy" id="2970906"/>
    <lineage>
        <taxon>Bacteria</taxon>
        <taxon>Pseudomonadati</taxon>
        <taxon>Pseudomonadota</taxon>
        <taxon>Alphaproteobacteria</taxon>
        <taxon>Rhodospirillales</taxon>
        <taxon>Azospirillaceae</taxon>
        <taxon>Azospirillum</taxon>
    </lineage>
</organism>
<dbReference type="PANTHER" id="PTHR44846">
    <property type="entry name" value="MANNOSYL-D-GLYCERATE TRANSPORT/METABOLISM SYSTEM REPRESSOR MNGR-RELATED"/>
    <property type="match status" value="1"/>
</dbReference>
<evidence type="ECO:0000313" key="6">
    <source>
        <dbReference type="EMBL" id="QCN99128.1"/>
    </source>
</evidence>
<dbReference type="Gene3D" id="1.10.10.10">
    <property type="entry name" value="Winged helix-like DNA-binding domain superfamily/Winged helix DNA-binding domain"/>
    <property type="match status" value="1"/>
</dbReference>
<dbReference type="CDD" id="cd07377">
    <property type="entry name" value="WHTH_GntR"/>
    <property type="match status" value="1"/>
</dbReference>
<dbReference type="PANTHER" id="PTHR44846:SF1">
    <property type="entry name" value="MANNOSYL-D-GLYCERATE TRANSPORT_METABOLISM SYSTEM REPRESSOR MNGR-RELATED"/>
    <property type="match status" value="1"/>
</dbReference>
<dbReference type="AlphaFoldDB" id="A0A4D8PTE4"/>